<evidence type="ECO:0000256" key="7">
    <source>
        <dbReference type="PIRSR" id="PIRSR006487-1"/>
    </source>
</evidence>
<evidence type="ECO:0000313" key="10">
    <source>
        <dbReference type="EMBL" id="NDU41978.1"/>
    </source>
</evidence>
<dbReference type="InterPro" id="IPR006223">
    <property type="entry name" value="GcvT"/>
</dbReference>
<dbReference type="Pfam" id="PF01571">
    <property type="entry name" value="GCV_T"/>
    <property type="match status" value="1"/>
</dbReference>
<dbReference type="GO" id="GO:0004047">
    <property type="term" value="F:aminomethyltransferase activity"/>
    <property type="evidence" value="ECO:0007669"/>
    <property type="project" value="UniProtKB-EC"/>
</dbReference>
<dbReference type="NCBIfam" id="NF001567">
    <property type="entry name" value="PRK00389.1"/>
    <property type="match status" value="1"/>
</dbReference>
<protein>
    <recommendedName>
        <fullName evidence="2">aminomethyltransferase</fullName>
        <ecNumber evidence="2">2.1.2.10</ecNumber>
    </recommendedName>
    <alternativeName>
        <fullName evidence="5">Glycine cleavage system T protein</fullName>
    </alternativeName>
</protein>
<accession>A0A845UJY2</accession>
<dbReference type="PANTHER" id="PTHR43757">
    <property type="entry name" value="AMINOMETHYLTRANSFERASE"/>
    <property type="match status" value="1"/>
</dbReference>
<evidence type="ECO:0000259" key="8">
    <source>
        <dbReference type="Pfam" id="PF01571"/>
    </source>
</evidence>
<dbReference type="InterPro" id="IPR013977">
    <property type="entry name" value="GcvT_C"/>
</dbReference>
<dbReference type="InterPro" id="IPR006222">
    <property type="entry name" value="GCVT_N"/>
</dbReference>
<dbReference type="NCBIfam" id="TIGR00528">
    <property type="entry name" value="gcvT"/>
    <property type="match status" value="1"/>
</dbReference>
<dbReference type="Gene3D" id="3.30.1360.120">
    <property type="entry name" value="Probable tRNA modification gtpase trme, domain 1"/>
    <property type="match status" value="1"/>
</dbReference>
<feature type="domain" description="GCVT N-terminal" evidence="8">
    <location>
        <begin position="13"/>
        <end position="264"/>
    </location>
</feature>
<dbReference type="Gene3D" id="4.10.1250.10">
    <property type="entry name" value="Aminomethyltransferase fragment"/>
    <property type="match status" value="1"/>
</dbReference>
<dbReference type="PANTHER" id="PTHR43757:SF2">
    <property type="entry name" value="AMINOMETHYLTRANSFERASE, MITOCHONDRIAL"/>
    <property type="match status" value="1"/>
</dbReference>
<name>A0A845UJY2_9PROT</name>
<dbReference type="InterPro" id="IPR029043">
    <property type="entry name" value="GcvT/YgfZ_C"/>
</dbReference>
<evidence type="ECO:0000256" key="6">
    <source>
        <dbReference type="ARBA" id="ARBA00047665"/>
    </source>
</evidence>
<dbReference type="Gene3D" id="2.40.30.110">
    <property type="entry name" value="Aminomethyltransferase beta-barrel domains"/>
    <property type="match status" value="1"/>
</dbReference>
<dbReference type="RefSeq" id="WP_163097040.1">
    <property type="nucleotide sequence ID" value="NZ_CP127523.1"/>
</dbReference>
<feature type="domain" description="Aminomethyltransferase C-terminal" evidence="9">
    <location>
        <begin position="286"/>
        <end position="360"/>
    </location>
</feature>
<feature type="binding site" evidence="7">
    <location>
        <position position="202"/>
    </location>
    <ligand>
        <name>substrate</name>
    </ligand>
</feature>
<evidence type="ECO:0000256" key="5">
    <source>
        <dbReference type="ARBA" id="ARBA00031395"/>
    </source>
</evidence>
<gene>
    <name evidence="10" type="primary">gcvT</name>
    <name evidence="10" type="ORF">GL267_04750</name>
</gene>
<keyword evidence="10" id="KW-0489">Methyltransferase</keyword>
<sequence>MQEDAAPPRHTALHDWHVAQGARMVEFAGWEMPLNYGSQLAEHAAVRHAAGLFDVSHMRPLEVRGPEARTLLRYALANDVAKLDAWPGKALYSTLLRADGGIMDDLIVYHRGGGAYRMVLNAAGAEADAAHLQALADAHDWRVTLCKRPDLGILAVQGPQARTIAAMVLDLPALSGLAVFYALEQDGFFVGRTGYTGEDGVEVVCANALLPDLADRLVAAGARPAGLAARDSLRLEAGLDLYGQDMTAADSPDTSNLAWTVDLRTPRDFLGRAALLARRAAGEGARLVGLALREGIPRHGCVVEDAGGRPCGVVTSGLFSPSLQCGIALARLDAAMAPGTVCAVVVRGARRPAQVVKPPFWRHGAATFSFPEEQEA</sequence>
<dbReference type="GO" id="GO:0008168">
    <property type="term" value="F:methyltransferase activity"/>
    <property type="evidence" value="ECO:0007669"/>
    <property type="project" value="UniProtKB-KW"/>
</dbReference>
<evidence type="ECO:0000256" key="4">
    <source>
        <dbReference type="ARBA" id="ARBA00022679"/>
    </source>
</evidence>
<dbReference type="GO" id="GO:0032259">
    <property type="term" value="P:methylation"/>
    <property type="evidence" value="ECO:0007669"/>
    <property type="project" value="UniProtKB-KW"/>
</dbReference>
<organism evidence="10">
    <name type="scientific">Acidithiobacillus ferrianus</name>
    <dbReference type="NCBI Taxonomy" id="2678518"/>
    <lineage>
        <taxon>Bacteria</taxon>
        <taxon>Pseudomonadati</taxon>
        <taxon>Pseudomonadota</taxon>
        <taxon>Acidithiobacillia</taxon>
        <taxon>Acidithiobacillales</taxon>
        <taxon>Acidithiobacillaceae</taxon>
        <taxon>Acidithiobacillus</taxon>
    </lineage>
</organism>
<evidence type="ECO:0000256" key="3">
    <source>
        <dbReference type="ARBA" id="ARBA00022576"/>
    </source>
</evidence>
<evidence type="ECO:0000256" key="1">
    <source>
        <dbReference type="ARBA" id="ARBA00008609"/>
    </source>
</evidence>
<proteinExistence type="inferred from homology"/>
<dbReference type="Gene3D" id="3.30.70.1400">
    <property type="entry name" value="Aminomethyltransferase beta-barrel domains"/>
    <property type="match status" value="1"/>
</dbReference>
<dbReference type="PIRSF" id="PIRSF006487">
    <property type="entry name" value="GcvT"/>
    <property type="match status" value="1"/>
</dbReference>
<comment type="similarity">
    <text evidence="1">Belongs to the GcvT family.</text>
</comment>
<dbReference type="InterPro" id="IPR028896">
    <property type="entry name" value="GcvT/YgfZ/DmdA"/>
</dbReference>
<dbReference type="SUPFAM" id="SSF103025">
    <property type="entry name" value="Folate-binding domain"/>
    <property type="match status" value="1"/>
</dbReference>
<keyword evidence="4 10" id="KW-0808">Transferase</keyword>
<dbReference type="Pfam" id="PF08669">
    <property type="entry name" value="GCV_T_C"/>
    <property type="match status" value="1"/>
</dbReference>
<dbReference type="EC" id="2.1.2.10" evidence="2"/>
<comment type="catalytic activity">
    <reaction evidence="6">
        <text>N(6)-[(R)-S(8)-aminomethyldihydrolipoyl]-L-lysyl-[protein] + (6S)-5,6,7,8-tetrahydrofolate = N(6)-[(R)-dihydrolipoyl]-L-lysyl-[protein] + (6R)-5,10-methylene-5,6,7,8-tetrahydrofolate + NH4(+)</text>
        <dbReference type="Rhea" id="RHEA:16945"/>
        <dbReference type="Rhea" id="RHEA-COMP:10475"/>
        <dbReference type="Rhea" id="RHEA-COMP:10492"/>
        <dbReference type="ChEBI" id="CHEBI:15636"/>
        <dbReference type="ChEBI" id="CHEBI:28938"/>
        <dbReference type="ChEBI" id="CHEBI:57453"/>
        <dbReference type="ChEBI" id="CHEBI:83100"/>
        <dbReference type="ChEBI" id="CHEBI:83143"/>
        <dbReference type="EC" id="2.1.2.10"/>
    </reaction>
</comment>
<reference evidence="10" key="1">
    <citation type="submission" date="2019-11" db="EMBL/GenBank/DDBJ databases">
        <title>Acidithiobacillus ferrianus sp. nov.: a facultatively anaerobic and extremely acidophilic chemolithoautotroph.</title>
        <authorList>
            <person name="Norris P.R."/>
            <person name="Falagan C."/>
            <person name="Moya-Beltran A."/>
            <person name="Castro M."/>
            <person name="Quatrini R."/>
            <person name="Johnson D.B."/>
        </authorList>
    </citation>
    <scope>NUCLEOTIDE SEQUENCE [LARGE SCALE GENOMIC DNA]</scope>
    <source>
        <strain evidence="10">MG</strain>
    </source>
</reference>
<dbReference type="SUPFAM" id="SSF101790">
    <property type="entry name" value="Aminomethyltransferase beta-barrel domain"/>
    <property type="match status" value="1"/>
</dbReference>
<dbReference type="GO" id="GO:0005829">
    <property type="term" value="C:cytosol"/>
    <property type="evidence" value="ECO:0007669"/>
    <property type="project" value="TreeGrafter"/>
</dbReference>
<dbReference type="AlphaFoldDB" id="A0A845UJY2"/>
<comment type="caution">
    <text evidence="10">The sequence shown here is derived from an EMBL/GenBank/DDBJ whole genome shotgun (WGS) entry which is preliminary data.</text>
</comment>
<dbReference type="GO" id="GO:0006546">
    <property type="term" value="P:glycine catabolic process"/>
    <property type="evidence" value="ECO:0007669"/>
    <property type="project" value="InterPro"/>
</dbReference>
<keyword evidence="3" id="KW-0032">Aminotransferase</keyword>
<dbReference type="GO" id="GO:0005960">
    <property type="term" value="C:glycine cleavage complex"/>
    <property type="evidence" value="ECO:0007669"/>
    <property type="project" value="InterPro"/>
</dbReference>
<dbReference type="GO" id="GO:0008483">
    <property type="term" value="F:transaminase activity"/>
    <property type="evidence" value="ECO:0007669"/>
    <property type="project" value="UniProtKB-KW"/>
</dbReference>
<evidence type="ECO:0000259" key="9">
    <source>
        <dbReference type="Pfam" id="PF08669"/>
    </source>
</evidence>
<dbReference type="InterPro" id="IPR027266">
    <property type="entry name" value="TrmE/GcvT-like"/>
</dbReference>
<dbReference type="EMBL" id="WNJL01000022">
    <property type="protein sequence ID" value="NDU41978.1"/>
    <property type="molecule type" value="Genomic_DNA"/>
</dbReference>
<evidence type="ECO:0000256" key="2">
    <source>
        <dbReference type="ARBA" id="ARBA00012616"/>
    </source>
</evidence>